<dbReference type="SUPFAM" id="SSF160719">
    <property type="entry name" value="gpW/gp25-like"/>
    <property type="match status" value="1"/>
</dbReference>
<dbReference type="NCBIfam" id="TIGR03357">
    <property type="entry name" value="VI_zyme"/>
    <property type="match status" value="1"/>
</dbReference>
<evidence type="ECO:0000313" key="2">
    <source>
        <dbReference type="EMBL" id="SUD69102.1"/>
    </source>
</evidence>
<reference evidence="2 3" key="1">
    <citation type="submission" date="2018-06" db="EMBL/GenBank/DDBJ databases">
        <authorList>
            <consortium name="Pathogen Informatics"/>
            <person name="Doyle S."/>
        </authorList>
    </citation>
    <scope>NUCLEOTIDE SEQUENCE [LARGE SCALE GENOMIC DNA]</scope>
    <source>
        <strain evidence="2 3">NCTC7914</strain>
    </source>
</reference>
<dbReference type="Proteomes" id="UP000254602">
    <property type="component" value="Unassembled WGS sequence"/>
</dbReference>
<dbReference type="InterPro" id="IPR017737">
    <property type="entry name" value="TssE1-like"/>
</dbReference>
<dbReference type="AlphaFoldDB" id="A0A379KM45"/>
<dbReference type="Gene3D" id="3.10.450.40">
    <property type="match status" value="1"/>
</dbReference>
<name>A0A379KM45_PSEPU</name>
<proteinExistence type="predicted"/>
<sequence length="148" mass="16274">MPETSPSLYEILLRNFCGELALDQVNEDDQLTLSVLDNIQRILNSRAGSLSHLPDYGLPDMGTVLQGLPASAHGLMNDIARTLRRYEPRLAQVSVQLIPQSRPGHLDYALDVVIKGGGRASFGTTLGAEGRVVVRHLKQEGYLPVQWN</sequence>
<gene>
    <name evidence="2" type="ORF">NCTC7914_03239</name>
</gene>
<accession>A0A379KM45</accession>
<evidence type="ECO:0000313" key="3">
    <source>
        <dbReference type="Proteomes" id="UP000254602"/>
    </source>
</evidence>
<organism evidence="2 3">
    <name type="scientific">Pseudomonas putida</name>
    <name type="common">Arthrobacter siderocapsulatus</name>
    <dbReference type="NCBI Taxonomy" id="303"/>
    <lineage>
        <taxon>Bacteria</taxon>
        <taxon>Pseudomonadati</taxon>
        <taxon>Pseudomonadota</taxon>
        <taxon>Gammaproteobacteria</taxon>
        <taxon>Pseudomonadales</taxon>
        <taxon>Pseudomonadaceae</taxon>
        <taxon>Pseudomonas</taxon>
    </lineage>
</organism>
<protein>
    <submittedName>
        <fullName evidence="2">Type VI secretion system lysozyme-like protein</fullName>
    </submittedName>
</protein>
<dbReference type="EMBL" id="UGUY01000001">
    <property type="protein sequence ID" value="SUD69102.1"/>
    <property type="molecule type" value="Genomic_DNA"/>
</dbReference>
<dbReference type="RefSeq" id="WP_115274377.1">
    <property type="nucleotide sequence ID" value="NZ_JBJDNM010000009.1"/>
</dbReference>
<dbReference type="Pfam" id="PF04965">
    <property type="entry name" value="GPW_gp25"/>
    <property type="match status" value="1"/>
</dbReference>
<dbReference type="InterPro" id="IPR007048">
    <property type="entry name" value="IraD/Gp25-like"/>
</dbReference>
<feature type="domain" description="IraD/Gp25-like" evidence="1">
    <location>
        <begin position="30"/>
        <end position="114"/>
    </location>
</feature>
<evidence type="ECO:0000259" key="1">
    <source>
        <dbReference type="Pfam" id="PF04965"/>
    </source>
</evidence>